<name>A0A1D8D816_CHLLM</name>
<feature type="domain" description="UmuC" evidence="6">
    <location>
        <begin position="2"/>
        <end position="186"/>
    </location>
</feature>
<evidence type="ECO:0000313" key="8">
    <source>
        <dbReference type="Proteomes" id="UP000095185"/>
    </source>
</evidence>
<evidence type="ECO:0000256" key="2">
    <source>
        <dbReference type="ARBA" id="ARBA00022763"/>
    </source>
</evidence>
<evidence type="ECO:0000256" key="1">
    <source>
        <dbReference type="ARBA" id="ARBA00010945"/>
    </source>
</evidence>
<evidence type="ECO:0000256" key="4">
    <source>
        <dbReference type="ARBA" id="ARBA00023204"/>
    </source>
</evidence>
<reference evidence="7" key="1">
    <citation type="submission" date="2016-09" db="EMBL/GenBank/DDBJ databases">
        <title>Genome sequence of Chlorobaculum limnaeum.</title>
        <authorList>
            <person name="Liu Z."/>
            <person name="Tank M."/>
            <person name="Bryant D.A."/>
        </authorList>
    </citation>
    <scope>NUCLEOTIDE SEQUENCE [LARGE SCALE GENOMIC DNA]</scope>
    <source>
        <strain evidence="7">DSM 1677</strain>
    </source>
</reference>
<dbReference type="GO" id="GO:0009432">
    <property type="term" value="P:SOS response"/>
    <property type="evidence" value="ECO:0007669"/>
    <property type="project" value="UniProtKB-KW"/>
</dbReference>
<keyword evidence="3" id="KW-0741">SOS mutagenesis</keyword>
<dbReference type="CDD" id="cd01700">
    <property type="entry name" value="PolY_Pol_V_umuC"/>
    <property type="match status" value="1"/>
</dbReference>
<dbReference type="PROSITE" id="PS50173">
    <property type="entry name" value="UMUC"/>
    <property type="match status" value="1"/>
</dbReference>
<dbReference type="PANTHER" id="PTHR11076">
    <property type="entry name" value="DNA REPAIR POLYMERASE UMUC / TRANSFERASE FAMILY MEMBER"/>
    <property type="match status" value="1"/>
</dbReference>
<dbReference type="Gene3D" id="3.30.70.270">
    <property type="match status" value="1"/>
</dbReference>
<proteinExistence type="inferred from homology"/>
<dbReference type="GO" id="GO:0006281">
    <property type="term" value="P:DNA repair"/>
    <property type="evidence" value="ECO:0007669"/>
    <property type="project" value="UniProtKB-KW"/>
</dbReference>
<dbReference type="InterPro" id="IPR036775">
    <property type="entry name" value="DNA_pol_Y-fam_lit_finger_sf"/>
</dbReference>
<dbReference type="InterPro" id="IPR050116">
    <property type="entry name" value="DNA_polymerase-Y"/>
</dbReference>
<evidence type="ECO:0000256" key="5">
    <source>
        <dbReference type="ARBA" id="ARBA00023236"/>
    </source>
</evidence>
<dbReference type="GO" id="GO:0042276">
    <property type="term" value="P:error-prone translesion synthesis"/>
    <property type="evidence" value="ECO:0007669"/>
    <property type="project" value="TreeGrafter"/>
</dbReference>
<sequence>MFALVDCNNFYVSCERVFDPSLNGRPVVVLSNNDGCFIARSNEAKALGLPMGGPAFKFRETLKKHQVKVFSANFPLYGDMSSRVMETLANLAPEIEIYSIDEAFLDMTGFRRFGFREYGATIRKTVTKHTGIPVCIGMGPTKTLAKVANQLAKKEPRYNGVCLLSEEQEIEAALASLKVEDIWGIGRQWSALLQVRGIKTAFDFSRASSTWIRQHLHITGARIQEELLGHSCLPLEQVRPPKQSICTSRSFGRSVIGFEELQQAVATFTGKCAVKLRKEGSVASTLTVFICTSPFNEPSQKYWGTKTVALRQPSQDTIAIIRAADQVLAAIFKAGYEYKKAGVIVGGISSATASASPLSLFPDEETEQTNDRRQKLMQVMDKVNRRYGTGTMHTGAENSEAWKPQQTNLSPHYTTAWKDVIEVRGN</sequence>
<evidence type="ECO:0000256" key="3">
    <source>
        <dbReference type="ARBA" id="ARBA00023199"/>
    </source>
</evidence>
<dbReference type="Pfam" id="PF00817">
    <property type="entry name" value="IMS"/>
    <property type="match status" value="1"/>
</dbReference>
<comment type="similarity">
    <text evidence="1">Belongs to the DNA polymerase type-Y family.</text>
</comment>
<dbReference type="KEGG" id="clz:BIU88_09535"/>
<gene>
    <name evidence="7" type="ORF">BIU88_09535</name>
</gene>
<evidence type="ECO:0000313" key="7">
    <source>
        <dbReference type="EMBL" id="AOS84348.1"/>
    </source>
</evidence>
<protein>
    <submittedName>
        <fullName evidence="7">DNA polymerase V subunit UmuC</fullName>
    </submittedName>
</protein>
<dbReference type="EMBL" id="CP017305">
    <property type="protein sequence ID" value="AOS84348.1"/>
    <property type="molecule type" value="Genomic_DNA"/>
</dbReference>
<dbReference type="Gene3D" id="3.30.1490.100">
    <property type="entry name" value="DNA polymerase, Y-family, little finger domain"/>
    <property type="match status" value="1"/>
</dbReference>
<dbReference type="AlphaFoldDB" id="A0A1D8D816"/>
<keyword evidence="2" id="KW-0227">DNA damage</keyword>
<dbReference type="InterPro" id="IPR043502">
    <property type="entry name" value="DNA/RNA_pol_sf"/>
</dbReference>
<dbReference type="STRING" id="274537.BIU88_09535"/>
<dbReference type="InterPro" id="IPR043128">
    <property type="entry name" value="Rev_trsase/Diguanyl_cyclase"/>
</dbReference>
<accession>A0A1D8D816</accession>
<dbReference type="InterPro" id="IPR001126">
    <property type="entry name" value="UmuC"/>
</dbReference>
<dbReference type="Pfam" id="PF13438">
    <property type="entry name" value="DUF4113"/>
    <property type="match status" value="1"/>
</dbReference>
<dbReference type="Proteomes" id="UP000095185">
    <property type="component" value="Chromosome"/>
</dbReference>
<evidence type="ECO:0000259" key="6">
    <source>
        <dbReference type="PROSITE" id="PS50173"/>
    </source>
</evidence>
<dbReference type="SUPFAM" id="SSF56672">
    <property type="entry name" value="DNA/RNA polymerases"/>
    <property type="match status" value="1"/>
</dbReference>
<dbReference type="Gene3D" id="3.40.1170.60">
    <property type="match status" value="1"/>
</dbReference>
<keyword evidence="5" id="KW-0742">SOS response</keyword>
<dbReference type="GO" id="GO:0003684">
    <property type="term" value="F:damaged DNA binding"/>
    <property type="evidence" value="ECO:0007669"/>
    <property type="project" value="InterPro"/>
</dbReference>
<dbReference type="OrthoDB" id="9808813at2"/>
<keyword evidence="8" id="KW-1185">Reference proteome</keyword>
<organism evidence="7 8">
    <name type="scientific">Chlorobaculum limnaeum</name>
    <dbReference type="NCBI Taxonomy" id="274537"/>
    <lineage>
        <taxon>Bacteria</taxon>
        <taxon>Pseudomonadati</taxon>
        <taxon>Chlorobiota</taxon>
        <taxon>Chlorobiia</taxon>
        <taxon>Chlorobiales</taxon>
        <taxon>Chlorobiaceae</taxon>
        <taxon>Chlorobaculum</taxon>
    </lineage>
</organism>
<dbReference type="Pfam" id="PF11799">
    <property type="entry name" value="IMS_C"/>
    <property type="match status" value="1"/>
</dbReference>
<dbReference type="InterPro" id="IPR017961">
    <property type="entry name" value="DNA_pol_Y-fam_little_finger"/>
</dbReference>
<dbReference type="RefSeq" id="WP_069810540.1">
    <property type="nucleotide sequence ID" value="NZ_CP017305.1"/>
</dbReference>
<dbReference type="SUPFAM" id="SSF100879">
    <property type="entry name" value="Lesion bypass DNA polymerase (Y-family), little finger domain"/>
    <property type="match status" value="1"/>
</dbReference>
<dbReference type="InterPro" id="IPR025188">
    <property type="entry name" value="DUF4113"/>
</dbReference>
<dbReference type="Gene3D" id="1.10.150.20">
    <property type="entry name" value="5' to 3' exonuclease, C-terminal subdomain"/>
    <property type="match status" value="1"/>
</dbReference>
<dbReference type="GO" id="GO:0005829">
    <property type="term" value="C:cytosol"/>
    <property type="evidence" value="ECO:0007669"/>
    <property type="project" value="TreeGrafter"/>
</dbReference>
<dbReference type="PANTHER" id="PTHR11076:SF34">
    <property type="entry name" value="PROTEIN UMUC"/>
    <property type="match status" value="1"/>
</dbReference>
<dbReference type="GO" id="GO:0003887">
    <property type="term" value="F:DNA-directed DNA polymerase activity"/>
    <property type="evidence" value="ECO:0007669"/>
    <property type="project" value="TreeGrafter"/>
</dbReference>
<keyword evidence="4" id="KW-0234">DNA repair</keyword>